<feature type="compositionally biased region" description="Basic and acidic residues" evidence="3">
    <location>
        <begin position="91"/>
        <end position="104"/>
    </location>
</feature>
<dbReference type="PROSITE" id="PS50014">
    <property type="entry name" value="BROMODOMAIN_2"/>
    <property type="match status" value="1"/>
</dbReference>
<dbReference type="PANTHER" id="PTHR22881">
    <property type="entry name" value="BROMODOMAIN CONTAINING PROTEIN"/>
    <property type="match status" value="1"/>
</dbReference>
<sequence length="649" mass="72612">MRAYLTPLQERRRKLIKRIGEMRIGGEARESHASDAWKEIQQKPFSSDKKSEQEVLGKDQGPPSRTRTRVKRKFGEAAFNSVSKIHKQVWKGRDNSQGEDHSTDSGKSQLSEILCNVEDYYEIIKEPMDFATMRAKLHEGMYQNLEQFEARAIHELAKKVFHVLRTDPENFISEFSGTRRRSMRKALSVAKDSRHPNVKVSNVRGDVSSKKRLCSPSRPSPLTRTTKGNPGCTRVTAHNESGYCDSFTGLDGRKSGFVDIDRRSAYRQWRSSLQNENDSVGSKPLILMNQGDISYRDSLMSFAQDLGSIAQMVAKRKLLGRHEKFPTYHTPSSNCWIQSQICQVPPAFATLQSKHSSVNATSTTESGKFPGFIPGSQPFHKADDVIDLTDAEDGEEANDRNQMEEKTNVSAKSEMQRGQNVHCISKPDKVSQTRKSTENRKGSCLFNSFSGDLNSSIYRSNIACTRSTTITVDAGKPDDNVLPVILALENSHSVIPELKSRNKKSSVPSILIPQTSEPPSQINDATHTSTSRCQATAGIVQNDGACSPIQTRQPLELKKPVPSVSQFCFDIPFLKAQLNQMMTLRQDEFSKSRFGRGSDMKKPSPSFEKRGFNRTVNCTQQGESSTTPFLNNQSWPSVDNSDTNLALQL</sequence>
<dbReference type="AlphaFoldDB" id="A0ABD1X6L7"/>
<feature type="region of interest" description="Disordered" evidence="3">
    <location>
        <begin position="500"/>
        <end position="530"/>
    </location>
</feature>
<dbReference type="EMBL" id="JBFOLJ010000001">
    <property type="protein sequence ID" value="KAL2557604.1"/>
    <property type="molecule type" value="Genomic_DNA"/>
</dbReference>
<dbReference type="Proteomes" id="UP001604277">
    <property type="component" value="Unassembled WGS sequence"/>
</dbReference>
<feature type="compositionally biased region" description="Basic and acidic residues" evidence="3">
    <location>
        <begin position="20"/>
        <end position="57"/>
    </location>
</feature>
<protein>
    <recommendedName>
        <fullName evidence="4">Bromo domain-containing protein</fullName>
    </recommendedName>
</protein>
<evidence type="ECO:0000313" key="5">
    <source>
        <dbReference type="EMBL" id="KAL2557604.1"/>
    </source>
</evidence>
<accession>A0ABD1X6L7</accession>
<feature type="compositionally biased region" description="Basic and acidic residues" evidence="3">
    <location>
        <begin position="589"/>
        <end position="611"/>
    </location>
</feature>
<dbReference type="InterPro" id="IPR036427">
    <property type="entry name" value="Bromodomain-like_sf"/>
</dbReference>
<dbReference type="PANTHER" id="PTHR22881:SF26">
    <property type="entry name" value="BROMODOMAIN CONTAINING PROTEIN, EXPRESSED"/>
    <property type="match status" value="1"/>
</dbReference>
<feature type="domain" description="Bromo" evidence="4">
    <location>
        <begin position="116"/>
        <end position="148"/>
    </location>
</feature>
<dbReference type="CDD" id="cd04369">
    <property type="entry name" value="Bromodomain"/>
    <property type="match status" value="1"/>
</dbReference>
<keyword evidence="1 2" id="KW-0103">Bromodomain</keyword>
<dbReference type="SUPFAM" id="SSF47370">
    <property type="entry name" value="Bromodomain"/>
    <property type="match status" value="1"/>
</dbReference>
<name>A0ABD1X6L7_9LAMI</name>
<feature type="region of interest" description="Disordered" evidence="3">
    <location>
        <begin position="392"/>
        <end position="420"/>
    </location>
</feature>
<feature type="compositionally biased region" description="Basic and acidic residues" evidence="3">
    <location>
        <begin position="397"/>
        <end position="407"/>
    </location>
</feature>
<dbReference type="Gene3D" id="1.20.920.10">
    <property type="entry name" value="Bromodomain-like"/>
    <property type="match status" value="1"/>
</dbReference>
<gene>
    <name evidence="5" type="ORF">Fot_02343</name>
</gene>
<evidence type="ECO:0000256" key="2">
    <source>
        <dbReference type="PROSITE-ProRule" id="PRU00035"/>
    </source>
</evidence>
<dbReference type="InterPro" id="IPR001487">
    <property type="entry name" value="Bromodomain"/>
</dbReference>
<feature type="region of interest" description="Disordered" evidence="3">
    <location>
        <begin position="89"/>
        <end position="108"/>
    </location>
</feature>
<feature type="compositionally biased region" description="Polar residues" evidence="3">
    <location>
        <begin position="408"/>
        <end position="419"/>
    </location>
</feature>
<dbReference type="Pfam" id="PF00439">
    <property type="entry name" value="Bromodomain"/>
    <property type="match status" value="1"/>
</dbReference>
<feature type="region of interest" description="Disordered" evidence="3">
    <location>
        <begin position="20"/>
        <end position="69"/>
    </location>
</feature>
<evidence type="ECO:0000259" key="4">
    <source>
        <dbReference type="PROSITE" id="PS50014"/>
    </source>
</evidence>
<organism evidence="5 6">
    <name type="scientific">Forsythia ovata</name>
    <dbReference type="NCBI Taxonomy" id="205694"/>
    <lineage>
        <taxon>Eukaryota</taxon>
        <taxon>Viridiplantae</taxon>
        <taxon>Streptophyta</taxon>
        <taxon>Embryophyta</taxon>
        <taxon>Tracheophyta</taxon>
        <taxon>Spermatophyta</taxon>
        <taxon>Magnoliopsida</taxon>
        <taxon>eudicotyledons</taxon>
        <taxon>Gunneridae</taxon>
        <taxon>Pentapetalae</taxon>
        <taxon>asterids</taxon>
        <taxon>lamiids</taxon>
        <taxon>Lamiales</taxon>
        <taxon>Oleaceae</taxon>
        <taxon>Forsythieae</taxon>
        <taxon>Forsythia</taxon>
    </lineage>
</organism>
<feature type="compositionally biased region" description="Polar residues" evidence="3">
    <location>
        <begin position="505"/>
        <end position="530"/>
    </location>
</feature>
<comment type="caution">
    <text evidence="5">The sequence shown here is derived from an EMBL/GenBank/DDBJ whole genome shotgun (WGS) entry which is preliminary data.</text>
</comment>
<feature type="region of interest" description="Disordered" evidence="3">
    <location>
        <begin position="589"/>
        <end position="612"/>
    </location>
</feature>
<proteinExistence type="predicted"/>
<feature type="region of interest" description="Disordered" evidence="3">
    <location>
        <begin position="205"/>
        <end position="229"/>
    </location>
</feature>
<evidence type="ECO:0000256" key="1">
    <source>
        <dbReference type="ARBA" id="ARBA00023117"/>
    </source>
</evidence>
<keyword evidence="6" id="KW-1185">Reference proteome</keyword>
<reference evidence="6" key="1">
    <citation type="submission" date="2024-07" db="EMBL/GenBank/DDBJ databases">
        <title>Two chromosome-level genome assemblies of Korean endemic species Abeliophyllum distichum and Forsythia ovata (Oleaceae).</title>
        <authorList>
            <person name="Jang H."/>
        </authorList>
    </citation>
    <scope>NUCLEOTIDE SEQUENCE [LARGE SCALE GENOMIC DNA]</scope>
</reference>
<dbReference type="InterPro" id="IPR051831">
    <property type="entry name" value="Bromodomain_contain_prot"/>
</dbReference>
<evidence type="ECO:0000256" key="3">
    <source>
        <dbReference type="SAM" id="MobiDB-lite"/>
    </source>
</evidence>
<evidence type="ECO:0000313" key="6">
    <source>
        <dbReference type="Proteomes" id="UP001604277"/>
    </source>
</evidence>
<feature type="region of interest" description="Disordered" evidence="3">
    <location>
        <begin position="618"/>
        <end position="637"/>
    </location>
</feature>